<organism evidence="3 4">
    <name type="scientific">Boletus edulis BED1</name>
    <dbReference type="NCBI Taxonomy" id="1328754"/>
    <lineage>
        <taxon>Eukaryota</taxon>
        <taxon>Fungi</taxon>
        <taxon>Dikarya</taxon>
        <taxon>Basidiomycota</taxon>
        <taxon>Agaricomycotina</taxon>
        <taxon>Agaricomycetes</taxon>
        <taxon>Agaricomycetidae</taxon>
        <taxon>Boletales</taxon>
        <taxon>Boletineae</taxon>
        <taxon>Boletaceae</taxon>
        <taxon>Boletoideae</taxon>
        <taxon>Boletus</taxon>
    </lineage>
</organism>
<dbReference type="AlphaFoldDB" id="A0AAD4BIV8"/>
<keyword evidence="2" id="KW-0812">Transmembrane</keyword>
<evidence type="ECO:0000313" key="3">
    <source>
        <dbReference type="EMBL" id="KAF8431442.1"/>
    </source>
</evidence>
<keyword evidence="2" id="KW-1133">Transmembrane helix</keyword>
<evidence type="ECO:0000256" key="2">
    <source>
        <dbReference type="SAM" id="Phobius"/>
    </source>
</evidence>
<keyword evidence="2" id="KW-0472">Membrane</keyword>
<dbReference type="Proteomes" id="UP001194468">
    <property type="component" value="Unassembled WGS sequence"/>
</dbReference>
<feature type="transmembrane region" description="Helical" evidence="2">
    <location>
        <begin position="113"/>
        <end position="138"/>
    </location>
</feature>
<comment type="caution">
    <text evidence="3">The sequence shown here is derived from an EMBL/GenBank/DDBJ whole genome shotgun (WGS) entry which is preliminary data.</text>
</comment>
<sequence>MSSSVMTPRRQSSATGLQTEDCPSTSPPLTGTSEVLIGARVSTFELQALEANTELNDTHPPRLIDYQPSVNGRRRTRFTLHRLLSVAIPTVFAASKFIDGFHGNALTLGLLDLIAAILVFMSLFCSIVIPELIICCYFSD</sequence>
<gene>
    <name evidence="3" type="ORF">L210DRAFT_2981752</name>
</gene>
<accession>A0AAD4BIV8</accession>
<evidence type="ECO:0000256" key="1">
    <source>
        <dbReference type="SAM" id="MobiDB-lite"/>
    </source>
</evidence>
<feature type="region of interest" description="Disordered" evidence="1">
    <location>
        <begin position="1"/>
        <end position="31"/>
    </location>
</feature>
<name>A0AAD4BIV8_BOLED</name>
<evidence type="ECO:0000313" key="4">
    <source>
        <dbReference type="Proteomes" id="UP001194468"/>
    </source>
</evidence>
<keyword evidence="4" id="KW-1185">Reference proteome</keyword>
<proteinExistence type="predicted"/>
<protein>
    <submittedName>
        <fullName evidence="3">Uncharacterized protein</fullName>
    </submittedName>
</protein>
<dbReference type="EMBL" id="WHUW01000050">
    <property type="protein sequence ID" value="KAF8431442.1"/>
    <property type="molecule type" value="Genomic_DNA"/>
</dbReference>
<reference evidence="3" key="2">
    <citation type="journal article" date="2020" name="Nat. Commun.">
        <title>Large-scale genome sequencing of mycorrhizal fungi provides insights into the early evolution of symbiotic traits.</title>
        <authorList>
            <person name="Miyauchi S."/>
            <person name="Kiss E."/>
            <person name="Kuo A."/>
            <person name="Drula E."/>
            <person name="Kohler A."/>
            <person name="Sanchez-Garcia M."/>
            <person name="Morin E."/>
            <person name="Andreopoulos B."/>
            <person name="Barry K.W."/>
            <person name="Bonito G."/>
            <person name="Buee M."/>
            <person name="Carver A."/>
            <person name="Chen C."/>
            <person name="Cichocki N."/>
            <person name="Clum A."/>
            <person name="Culley D."/>
            <person name="Crous P.W."/>
            <person name="Fauchery L."/>
            <person name="Girlanda M."/>
            <person name="Hayes R.D."/>
            <person name="Keri Z."/>
            <person name="LaButti K."/>
            <person name="Lipzen A."/>
            <person name="Lombard V."/>
            <person name="Magnuson J."/>
            <person name="Maillard F."/>
            <person name="Murat C."/>
            <person name="Nolan M."/>
            <person name="Ohm R.A."/>
            <person name="Pangilinan J."/>
            <person name="Pereira M.F."/>
            <person name="Perotto S."/>
            <person name="Peter M."/>
            <person name="Pfister S."/>
            <person name="Riley R."/>
            <person name="Sitrit Y."/>
            <person name="Stielow J.B."/>
            <person name="Szollosi G."/>
            <person name="Zifcakova L."/>
            <person name="Stursova M."/>
            <person name="Spatafora J.W."/>
            <person name="Tedersoo L."/>
            <person name="Vaario L.M."/>
            <person name="Yamada A."/>
            <person name="Yan M."/>
            <person name="Wang P."/>
            <person name="Xu J."/>
            <person name="Bruns T."/>
            <person name="Baldrian P."/>
            <person name="Vilgalys R."/>
            <person name="Dunand C."/>
            <person name="Henrissat B."/>
            <person name="Grigoriev I.V."/>
            <person name="Hibbett D."/>
            <person name="Nagy L.G."/>
            <person name="Martin F.M."/>
        </authorList>
    </citation>
    <scope>NUCLEOTIDE SEQUENCE</scope>
    <source>
        <strain evidence="3">BED1</strain>
    </source>
</reference>
<reference evidence="3" key="1">
    <citation type="submission" date="2019-10" db="EMBL/GenBank/DDBJ databases">
        <authorList>
            <consortium name="DOE Joint Genome Institute"/>
            <person name="Kuo A."/>
            <person name="Miyauchi S."/>
            <person name="Kiss E."/>
            <person name="Drula E."/>
            <person name="Kohler A."/>
            <person name="Sanchez-Garcia M."/>
            <person name="Andreopoulos B."/>
            <person name="Barry K.W."/>
            <person name="Bonito G."/>
            <person name="Buee M."/>
            <person name="Carver A."/>
            <person name="Chen C."/>
            <person name="Cichocki N."/>
            <person name="Clum A."/>
            <person name="Culley D."/>
            <person name="Crous P.W."/>
            <person name="Fauchery L."/>
            <person name="Girlanda M."/>
            <person name="Hayes R."/>
            <person name="Keri Z."/>
            <person name="LaButti K."/>
            <person name="Lipzen A."/>
            <person name="Lombard V."/>
            <person name="Magnuson J."/>
            <person name="Maillard F."/>
            <person name="Morin E."/>
            <person name="Murat C."/>
            <person name="Nolan M."/>
            <person name="Ohm R."/>
            <person name="Pangilinan J."/>
            <person name="Pereira M."/>
            <person name="Perotto S."/>
            <person name="Peter M."/>
            <person name="Riley R."/>
            <person name="Sitrit Y."/>
            <person name="Stielow B."/>
            <person name="Szollosi G."/>
            <person name="Zifcakova L."/>
            <person name="Stursova M."/>
            <person name="Spatafora J.W."/>
            <person name="Tedersoo L."/>
            <person name="Vaario L.-M."/>
            <person name="Yamada A."/>
            <person name="Yan M."/>
            <person name="Wang P."/>
            <person name="Xu J."/>
            <person name="Bruns T."/>
            <person name="Baldrian P."/>
            <person name="Vilgalys R."/>
            <person name="Henrissat B."/>
            <person name="Grigoriev I.V."/>
            <person name="Hibbett D."/>
            <person name="Nagy L.G."/>
            <person name="Martin F.M."/>
        </authorList>
    </citation>
    <scope>NUCLEOTIDE SEQUENCE</scope>
    <source>
        <strain evidence="3">BED1</strain>
    </source>
</reference>
<feature type="transmembrane region" description="Helical" evidence="2">
    <location>
        <begin position="83"/>
        <end position="101"/>
    </location>
</feature>